<keyword evidence="17" id="KW-0675">Receptor</keyword>
<keyword evidence="12 21" id="KW-0547">Nucleotide-binding</keyword>
<sequence length="1004" mass="106460">MHILVTPLTMPRFLAILSAIAVVAISGHAPPAASTAAADRAALLSFSSGVHGNLSDWGSPAAAMCNWTGVRCDNRSGRVTGLLLSNSNLAGVISPAIANLSMLERLYLDGNHLAGGVPPELGALPRLRELSLHYNLLGGQIPEALGRLTSVTYLTLDGNGLAGGIPEAVFCNCSGLTFIGMSGNSLTGDIPLRPRCRGLPALRQLSLFGNALSGVIPPALSNCTDLRWLLLQDNSLSGELPPEMFGSMPSLVFLYLSHNHFSSSDGNTNLVPFFSSLVNCTGLLELGVASAGVGGEIPAIIGNVSSANLSSLFLSGNEFVGKIPPAIGNLVNLTELCLFGNMLEGPIPPEILRPPRLALLDLSNNQIVGEIPRSVGESQRLETINLSQNKLQGTLPESLSNLTQLDHLVLHHNMLSGTIPPGLNCSLILDLSYNKLTGQIPSEITVLGNFHVYLNLSNNLLDGHVPLQIGNMEMTEALDLSMNNLSGAIPATIAGCVALEYINLSGNSLQGSLPTSIGKLPNLHVLDVSSNGLTGVLPPSLQASPALRYANFSYNKFSGEVSGEGAFANLTDDSFVGNPGLCGSIAGMARCDRRRHVHRRLLCIVAVAVAVVAGVSAMALTWLKKLTTTSVSPHLSSGGVMDERNSEHPRISHRELVDATGGFSEANLIGKGGYGHVYRGVLHGGTVVAVKVLRAGDDVVVAGSFERECRVLRSIRHRNLIRVITACSSPEFKAVVLPFMANGSLDGLIHPPPPPPPGGKPAAKAHRRLDLELLLSIAGNVADGMAYLHHHAPFRVVHCDLKPSNVLLDDDMTAIVSDFGVSKLVAQQEDAKDPDAIDDDDDDASSTPYPRSSITRLLQGSVGYIAPEYGLGCNPSTQGDVYSFGVLLMEMITGKRPTEVIAEEGHSLHEWVKRRLSSDDDVVAADELSAATSPRHETRVVVELLELGVACSRIVPAMRPTMDDVAQEIARLKDGAWRKCCCEDDNDHCIRSDPRDNSVLGEGF</sequence>
<evidence type="ECO:0000256" key="14">
    <source>
        <dbReference type="ARBA" id="ARBA00022840"/>
    </source>
</evidence>
<dbReference type="GO" id="GO:0005524">
    <property type="term" value="F:ATP binding"/>
    <property type="evidence" value="ECO:0007669"/>
    <property type="project" value="UniProtKB-UniRule"/>
</dbReference>
<evidence type="ECO:0000256" key="10">
    <source>
        <dbReference type="ARBA" id="ARBA00022729"/>
    </source>
</evidence>
<feature type="signal peptide" evidence="24">
    <location>
        <begin position="1"/>
        <end position="26"/>
    </location>
</feature>
<keyword evidence="10 24" id="KW-0732">Signal</keyword>
<evidence type="ECO:0000256" key="21">
    <source>
        <dbReference type="PROSITE-ProRule" id="PRU10141"/>
    </source>
</evidence>
<comment type="catalytic activity">
    <reaction evidence="20">
        <text>L-seryl-[protein] + ATP = O-phospho-L-seryl-[protein] + ADP + H(+)</text>
        <dbReference type="Rhea" id="RHEA:17989"/>
        <dbReference type="Rhea" id="RHEA-COMP:9863"/>
        <dbReference type="Rhea" id="RHEA-COMP:11604"/>
        <dbReference type="ChEBI" id="CHEBI:15378"/>
        <dbReference type="ChEBI" id="CHEBI:29999"/>
        <dbReference type="ChEBI" id="CHEBI:30616"/>
        <dbReference type="ChEBI" id="CHEBI:83421"/>
        <dbReference type="ChEBI" id="CHEBI:456216"/>
        <dbReference type="EC" id="2.7.11.1"/>
    </reaction>
</comment>
<dbReference type="Gene3D" id="3.30.200.20">
    <property type="entry name" value="Phosphorylase Kinase, domain 1"/>
    <property type="match status" value="1"/>
</dbReference>
<evidence type="ECO:0000256" key="5">
    <source>
        <dbReference type="ARBA" id="ARBA00022527"/>
    </source>
</evidence>
<dbReference type="SMART" id="SM00369">
    <property type="entry name" value="LRR_TYP"/>
    <property type="match status" value="9"/>
</dbReference>
<dbReference type="PROSITE" id="PS00107">
    <property type="entry name" value="PROTEIN_KINASE_ATP"/>
    <property type="match status" value="1"/>
</dbReference>
<dbReference type="InterPro" id="IPR008271">
    <property type="entry name" value="Ser/Thr_kinase_AS"/>
</dbReference>
<dbReference type="PROSITE" id="PS50011">
    <property type="entry name" value="PROTEIN_KINASE_DOM"/>
    <property type="match status" value="1"/>
</dbReference>
<evidence type="ECO:0000256" key="19">
    <source>
        <dbReference type="ARBA" id="ARBA00047899"/>
    </source>
</evidence>
<dbReference type="GO" id="GO:0005886">
    <property type="term" value="C:plasma membrane"/>
    <property type="evidence" value="ECO:0007669"/>
    <property type="project" value="UniProtKB-SubCell"/>
</dbReference>
<dbReference type="InterPro" id="IPR013210">
    <property type="entry name" value="LRR_N_plant-typ"/>
</dbReference>
<keyword evidence="18" id="KW-0325">Glycoprotein</keyword>
<evidence type="ECO:0000256" key="7">
    <source>
        <dbReference type="ARBA" id="ARBA00022614"/>
    </source>
</evidence>
<evidence type="ECO:0000256" key="22">
    <source>
        <dbReference type="SAM" id="MobiDB-lite"/>
    </source>
</evidence>
<keyword evidence="11" id="KW-0677">Repeat</keyword>
<evidence type="ECO:0000256" key="16">
    <source>
        <dbReference type="ARBA" id="ARBA00023136"/>
    </source>
</evidence>
<dbReference type="FunFam" id="3.30.200.20:FF:000543">
    <property type="entry name" value="Putative leucine-rich repeat receptor-like serine/threonine-protein kinase"/>
    <property type="match status" value="1"/>
</dbReference>
<evidence type="ECO:0000256" key="2">
    <source>
        <dbReference type="ARBA" id="ARBA00008684"/>
    </source>
</evidence>
<evidence type="ECO:0000256" key="9">
    <source>
        <dbReference type="ARBA" id="ARBA00022692"/>
    </source>
</evidence>
<dbReference type="Proteomes" id="UP000006591">
    <property type="component" value="Chromosome 6"/>
</dbReference>
<evidence type="ECO:0000256" key="1">
    <source>
        <dbReference type="ARBA" id="ARBA00004162"/>
    </source>
</evidence>
<evidence type="ECO:0000313" key="26">
    <source>
        <dbReference type="EnsemblPlants" id="ONIVA06G15210.1"/>
    </source>
</evidence>
<dbReference type="FunFam" id="1.10.510.10:FF:000358">
    <property type="entry name" value="Putative leucine-rich repeat receptor-like serine/threonine-protein kinase"/>
    <property type="match status" value="1"/>
</dbReference>
<evidence type="ECO:0000256" key="11">
    <source>
        <dbReference type="ARBA" id="ARBA00022737"/>
    </source>
</evidence>
<dbReference type="eggNOG" id="ENOG502QPTD">
    <property type="taxonomic scope" value="Eukaryota"/>
</dbReference>
<dbReference type="SMART" id="SM00220">
    <property type="entry name" value="S_TKc"/>
    <property type="match status" value="1"/>
</dbReference>
<dbReference type="AlphaFoldDB" id="A0A0E0HQ05"/>
<dbReference type="STRING" id="4536.A0A0E0HQ05"/>
<evidence type="ECO:0000259" key="25">
    <source>
        <dbReference type="PROSITE" id="PS50011"/>
    </source>
</evidence>
<feature type="binding site" evidence="21">
    <location>
        <position position="691"/>
    </location>
    <ligand>
        <name>ATP</name>
        <dbReference type="ChEBI" id="CHEBI:30616"/>
    </ligand>
</feature>
<evidence type="ECO:0000256" key="17">
    <source>
        <dbReference type="ARBA" id="ARBA00023170"/>
    </source>
</evidence>
<comment type="similarity">
    <text evidence="2">Belongs to the protein kinase superfamily. Ser/Thr protein kinase family.</text>
</comment>
<dbReference type="Gramene" id="ONIVA06G15210.1">
    <property type="protein sequence ID" value="ONIVA06G15210.1"/>
    <property type="gene ID" value="ONIVA06G15210"/>
</dbReference>
<protein>
    <recommendedName>
        <fullName evidence="3">non-specific serine/threonine protein kinase</fullName>
        <ecNumber evidence="3">2.7.11.1</ecNumber>
    </recommendedName>
</protein>
<keyword evidence="8" id="KW-0808">Transferase</keyword>
<dbReference type="InterPro" id="IPR017441">
    <property type="entry name" value="Protein_kinase_ATP_BS"/>
</dbReference>
<reference evidence="26" key="1">
    <citation type="submission" date="2015-04" db="UniProtKB">
        <authorList>
            <consortium name="EnsemblPlants"/>
        </authorList>
    </citation>
    <scope>IDENTIFICATION</scope>
    <source>
        <strain evidence="26">SL10</strain>
    </source>
</reference>
<feature type="transmembrane region" description="Helical" evidence="23">
    <location>
        <begin position="601"/>
        <end position="623"/>
    </location>
</feature>
<accession>A0A0E0HQ05</accession>
<dbReference type="PANTHER" id="PTHR45974:SF72">
    <property type="entry name" value="PROTEIN KINASE DOMAIN-CONTAINING PROTEIN"/>
    <property type="match status" value="1"/>
</dbReference>
<evidence type="ECO:0000256" key="8">
    <source>
        <dbReference type="ARBA" id="ARBA00022679"/>
    </source>
</evidence>
<feature type="chain" id="PRO_5002361846" description="non-specific serine/threonine protein kinase" evidence="24">
    <location>
        <begin position="27"/>
        <end position="1004"/>
    </location>
</feature>
<name>A0A0E0HQ05_ORYNI</name>
<dbReference type="PANTHER" id="PTHR45974">
    <property type="entry name" value="RECEPTOR-LIKE PROTEIN 55"/>
    <property type="match status" value="1"/>
</dbReference>
<dbReference type="InterPro" id="IPR000719">
    <property type="entry name" value="Prot_kinase_dom"/>
</dbReference>
<keyword evidence="13" id="KW-0418">Kinase</keyword>
<dbReference type="InterPro" id="IPR003591">
    <property type="entry name" value="Leu-rich_rpt_typical-subtyp"/>
</dbReference>
<dbReference type="EnsemblPlants" id="ONIVA06G15210.1">
    <property type="protein sequence ID" value="ONIVA06G15210.1"/>
    <property type="gene ID" value="ONIVA06G15210"/>
</dbReference>
<dbReference type="InterPro" id="IPR001611">
    <property type="entry name" value="Leu-rich_rpt"/>
</dbReference>
<feature type="region of interest" description="Disordered" evidence="22">
    <location>
        <begin position="828"/>
        <end position="852"/>
    </location>
</feature>
<dbReference type="FunFam" id="3.80.10.10:FF:000363">
    <property type="entry name" value="Leucine-rich repeat family protein"/>
    <property type="match status" value="1"/>
</dbReference>
<keyword evidence="16 23" id="KW-0472">Membrane</keyword>
<keyword evidence="9 23" id="KW-0812">Transmembrane</keyword>
<evidence type="ECO:0000256" key="3">
    <source>
        <dbReference type="ARBA" id="ARBA00012513"/>
    </source>
</evidence>
<keyword evidence="15 23" id="KW-1133">Transmembrane helix</keyword>
<evidence type="ECO:0000256" key="13">
    <source>
        <dbReference type="ARBA" id="ARBA00022777"/>
    </source>
</evidence>
<dbReference type="PROSITE" id="PS00108">
    <property type="entry name" value="PROTEIN_KINASE_ST"/>
    <property type="match status" value="1"/>
</dbReference>
<feature type="domain" description="Protein kinase" evidence="25">
    <location>
        <begin position="663"/>
        <end position="972"/>
    </location>
</feature>
<dbReference type="SUPFAM" id="SSF52058">
    <property type="entry name" value="L domain-like"/>
    <property type="match status" value="2"/>
</dbReference>
<evidence type="ECO:0000256" key="20">
    <source>
        <dbReference type="ARBA" id="ARBA00048679"/>
    </source>
</evidence>
<proteinExistence type="inferred from homology"/>
<keyword evidence="5" id="KW-0723">Serine/threonine-protein kinase</keyword>
<keyword evidence="6" id="KW-0597">Phosphoprotein</keyword>
<dbReference type="Gene3D" id="1.10.510.10">
    <property type="entry name" value="Transferase(Phosphotransferase) domain 1"/>
    <property type="match status" value="1"/>
</dbReference>
<evidence type="ECO:0000313" key="27">
    <source>
        <dbReference type="Proteomes" id="UP000006591"/>
    </source>
</evidence>
<dbReference type="Pfam" id="PF08263">
    <property type="entry name" value="LRRNT_2"/>
    <property type="match status" value="1"/>
</dbReference>
<evidence type="ECO:0000256" key="23">
    <source>
        <dbReference type="SAM" id="Phobius"/>
    </source>
</evidence>
<evidence type="ECO:0000256" key="18">
    <source>
        <dbReference type="ARBA" id="ARBA00023180"/>
    </source>
</evidence>
<keyword evidence="27" id="KW-1185">Reference proteome</keyword>
<dbReference type="Pfam" id="PF13855">
    <property type="entry name" value="LRR_8"/>
    <property type="match status" value="3"/>
</dbReference>
<evidence type="ECO:0000256" key="4">
    <source>
        <dbReference type="ARBA" id="ARBA00022475"/>
    </source>
</evidence>
<keyword evidence="7" id="KW-0433">Leucine-rich repeat</keyword>
<evidence type="ECO:0000256" key="6">
    <source>
        <dbReference type="ARBA" id="ARBA00022553"/>
    </source>
</evidence>
<comment type="catalytic activity">
    <reaction evidence="19">
        <text>L-threonyl-[protein] + ATP = O-phospho-L-threonyl-[protein] + ADP + H(+)</text>
        <dbReference type="Rhea" id="RHEA:46608"/>
        <dbReference type="Rhea" id="RHEA-COMP:11060"/>
        <dbReference type="Rhea" id="RHEA-COMP:11605"/>
        <dbReference type="ChEBI" id="CHEBI:15378"/>
        <dbReference type="ChEBI" id="CHEBI:30013"/>
        <dbReference type="ChEBI" id="CHEBI:30616"/>
        <dbReference type="ChEBI" id="CHEBI:61977"/>
        <dbReference type="ChEBI" id="CHEBI:456216"/>
        <dbReference type="EC" id="2.7.11.1"/>
    </reaction>
</comment>
<comment type="subcellular location">
    <subcellularLocation>
        <location evidence="1">Cell membrane</location>
        <topology evidence="1">Single-pass membrane protein</topology>
    </subcellularLocation>
</comment>
<dbReference type="FunFam" id="3.80.10.10:FF:001028">
    <property type="entry name" value="Putative leucine-rich repeat receptor-like serine/threonine-protein kinase"/>
    <property type="match status" value="1"/>
</dbReference>
<dbReference type="OMA" id="AVFCNCS"/>
<evidence type="ECO:0000256" key="12">
    <source>
        <dbReference type="ARBA" id="ARBA00022741"/>
    </source>
</evidence>
<keyword evidence="4" id="KW-1003">Cell membrane</keyword>
<dbReference type="Pfam" id="PF00069">
    <property type="entry name" value="Pkinase"/>
    <property type="match status" value="1"/>
</dbReference>
<dbReference type="SUPFAM" id="SSF56112">
    <property type="entry name" value="Protein kinase-like (PK-like)"/>
    <property type="match status" value="1"/>
</dbReference>
<dbReference type="EC" id="2.7.11.1" evidence="3"/>
<reference evidence="26" key="2">
    <citation type="submission" date="2018-04" db="EMBL/GenBank/DDBJ databases">
        <title>OnivRS2 (Oryza nivara Reference Sequence Version 2).</title>
        <authorList>
            <person name="Zhang J."/>
            <person name="Kudrna D."/>
            <person name="Lee S."/>
            <person name="Talag J."/>
            <person name="Rajasekar S."/>
            <person name="Welchert J."/>
            <person name="Hsing Y.-I."/>
            <person name="Wing R.A."/>
        </authorList>
    </citation>
    <scope>NUCLEOTIDE SEQUENCE [LARGE SCALE GENOMIC DNA]</scope>
    <source>
        <strain evidence="26">SL10</strain>
    </source>
</reference>
<dbReference type="GO" id="GO:0004674">
    <property type="term" value="F:protein serine/threonine kinase activity"/>
    <property type="evidence" value="ECO:0007669"/>
    <property type="project" value="UniProtKB-KW"/>
</dbReference>
<evidence type="ECO:0000256" key="24">
    <source>
        <dbReference type="SAM" id="SignalP"/>
    </source>
</evidence>
<evidence type="ECO:0000256" key="15">
    <source>
        <dbReference type="ARBA" id="ARBA00022989"/>
    </source>
</evidence>
<dbReference type="InterPro" id="IPR011009">
    <property type="entry name" value="Kinase-like_dom_sf"/>
</dbReference>
<dbReference type="InterPro" id="IPR032675">
    <property type="entry name" value="LRR_dom_sf"/>
</dbReference>
<organism evidence="26">
    <name type="scientific">Oryza nivara</name>
    <name type="common">Indian wild rice</name>
    <name type="synonym">Oryza sativa f. spontanea</name>
    <dbReference type="NCBI Taxonomy" id="4536"/>
    <lineage>
        <taxon>Eukaryota</taxon>
        <taxon>Viridiplantae</taxon>
        <taxon>Streptophyta</taxon>
        <taxon>Embryophyta</taxon>
        <taxon>Tracheophyta</taxon>
        <taxon>Spermatophyta</taxon>
        <taxon>Magnoliopsida</taxon>
        <taxon>Liliopsida</taxon>
        <taxon>Poales</taxon>
        <taxon>Poaceae</taxon>
        <taxon>BOP clade</taxon>
        <taxon>Oryzoideae</taxon>
        <taxon>Oryzeae</taxon>
        <taxon>Oryzinae</taxon>
        <taxon>Oryza</taxon>
    </lineage>
</organism>
<dbReference type="Gene3D" id="3.80.10.10">
    <property type="entry name" value="Ribonuclease Inhibitor"/>
    <property type="match status" value="2"/>
</dbReference>
<keyword evidence="14 21" id="KW-0067">ATP-binding</keyword>
<dbReference type="HOGENOM" id="CLU_000288_22_0_1"/>
<dbReference type="Pfam" id="PF00560">
    <property type="entry name" value="LRR_1"/>
    <property type="match status" value="5"/>
</dbReference>